<accession>A0A0B5FHJ7</accession>
<protein>
    <recommendedName>
        <fullName evidence="3">30S ribosomal protein S23</fullName>
    </recommendedName>
</protein>
<dbReference type="PANTHER" id="PTHR38471">
    <property type="entry name" value="FOUR HELIX BUNDLE PROTEIN"/>
    <property type="match status" value="1"/>
</dbReference>
<name>A0A0B5FHJ7_9BACT</name>
<dbReference type="KEGG" id="gsb:GSUB_15440"/>
<dbReference type="HOGENOM" id="CLU_129874_0_0_7"/>
<evidence type="ECO:0000313" key="2">
    <source>
        <dbReference type="Proteomes" id="UP000035036"/>
    </source>
</evidence>
<evidence type="ECO:0000313" key="1">
    <source>
        <dbReference type="EMBL" id="AJF07662.1"/>
    </source>
</evidence>
<dbReference type="OrthoDB" id="9800370at2"/>
<sequence>MRFEDLEVWKRSARLSADIYKELSGLKDYGFKDQITRSGLSIPSNIAEGMERVSRAECVKFLLYSKGSCGELRTQIYIGMDIAYIEKETGKKWISETEAISSMLGGLIRAKKNRNP</sequence>
<dbReference type="Proteomes" id="UP000035036">
    <property type="component" value="Chromosome"/>
</dbReference>
<dbReference type="RefSeq" id="WP_040201609.1">
    <property type="nucleotide sequence ID" value="NZ_CP010311.1"/>
</dbReference>
<dbReference type="PANTHER" id="PTHR38471:SF2">
    <property type="entry name" value="FOUR HELIX BUNDLE PROTEIN"/>
    <property type="match status" value="1"/>
</dbReference>
<dbReference type="STRING" id="483547.GSUB_15440"/>
<dbReference type="EMBL" id="CP010311">
    <property type="protein sequence ID" value="AJF07662.1"/>
    <property type="molecule type" value="Genomic_DNA"/>
</dbReference>
<dbReference type="Gene3D" id="1.20.1440.60">
    <property type="entry name" value="23S rRNA-intervening sequence"/>
    <property type="match status" value="1"/>
</dbReference>
<reference evidence="1 2" key="1">
    <citation type="journal article" date="2015" name="Genome Announc.">
        <title>Genomes of Geoalkalibacter ferrihydriticus Z-0531T and Geoalkalibacter subterraneus Red1T, Two Haloalkaliphilic Metal-Reducing Deltaproteobacteria.</title>
        <authorList>
            <person name="Badalamenti J.P."/>
            <person name="Krajmalnik-Brown R."/>
            <person name="Torres C.I."/>
            <person name="Bond D.R."/>
        </authorList>
    </citation>
    <scope>NUCLEOTIDE SEQUENCE [LARGE SCALE GENOMIC DNA]</scope>
    <source>
        <strain evidence="1 2">Red1</strain>
    </source>
</reference>
<keyword evidence="2" id="KW-1185">Reference proteome</keyword>
<gene>
    <name evidence="1" type="ORF">GSUB_15440</name>
</gene>
<dbReference type="Pfam" id="PF05635">
    <property type="entry name" value="23S_rRNA_IVP"/>
    <property type="match status" value="1"/>
</dbReference>
<dbReference type="AlphaFoldDB" id="A0A0B5FHJ7"/>
<dbReference type="NCBIfam" id="TIGR02436">
    <property type="entry name" value="four helix bundle protein"/>
    <property type="match status" value="1"/>
</dbReference>
<dbReference type="SUPFAM" id="SSF158446">
    <property type="entry name" value="IVS-encoded protein-like"/>
    <property type="match status" value="1"/>
</dbReference>
<dbReference type="NCBIfam" id="NF008912">
    <property type="entry name" value="PRK12275.1-6"/>
    <property type="match status" value="1"/>
</dbReference>
<dbReference type="InterPro" id="IPR036583">
    <property type="entry name" value="23S_rRNA_IVS_sf"/>
</dbReference>
<proteinExistence type="predicted"/>
<organism evidence="1 2">
    <name type="scientific">Geoalkalibacter subterraneus</name>
    <dbReference type="NCBI Taxonomy" id="483547"/>
    <lineage>
        <taxon>Bacteria</taxon>
        <taxon>Pseudomonadati</taxon>
        <taxon>Thermodesulfobacteriota</taxon>
        <taxon>Desulfuromonadia</taxon>
        <taxon>Desulfuromonadales</taxon>
        <taxon>Geoalkalibacteraceae</taxon>
        <taxon>Geoalkalibacter</taxon>
    </lineage>
</organism>
<dbReference type="CDD" id="cd16377">
    <property type="entry name" value="23S_rRNA_IVP_like"/>
    <property type="match status" value="1"/>
</dbReference>
<evidence type="ECO:0008006" key="3">
    <source>
        <dbReference type="Google" id="ProtNLM"/>
    </source>
</evidence>
<dbReference type="InterPro" id="IPR012657">
    <property type="entry name" value="23S_rRNA-intervening_sequence"/>
</dbReference>